<evidence type="ECO:0000256" key="4">
    <source>
        <dbReference type="ARBA" id="ARBA00023128"/>
    </source>
</evidence>
<feature type="domain" description="Macro" evidence="8">
    <location>
        <begin position="97"/>
        <end position="337"/>
    </location>
</feature>
<evidence type="ECO:0000259" key="7">
    <source>
        <dbReference type="PROSITE" id="PS50305"/>
    </source>
</evidence>
<dbReference type="HOGENOM" id="CLU_282028_0_0_1"/>
<dbReference type="PROSITE" id="PS50305">
    <property type="entry name" value="SIRTUIN"/>
    <property type="match status" value="1"/>
</dbReference>
<accession>K1WUR3</accession>
<dbReference type="EMBL" id="AMBO01000220">
    <property type="protein sequence ID" value="EKD04599.1"/>
    <property type="molecule type" value="Genomic_DNA"/>
</dbReference>
<dbReference type="AlphaFoldDB" id="K1WUR3"/>
<keyword evidence="4" id="KW-0496">Mitochondrion</keyword>
<keyword evidence="3" id="KW-0520">NAD</keyword>
<keyword evidence="2" id="KW-0809">Transit peptide</keyword>
<sequence>MTISTILRPSVLKTDLLDDALARMYNKYIERRPHLKPAEYVLSYPLPAKRHVLHQLLCIDRDFPYDDELMNSVESFLAFEQTQIAPENFIDPDGEEYEVFPHPDRDWQSVSAWKGNMLHIQGDYKWAIVNPANSELMGCFVPEHRCLDNQIHTAAGPRLRQECREDINKRRRKRPPPEGVPIITGAGLLPFGHVIHVAGPSLERRRQATAEEEDKLRNAYRNSLTLALKQAAEVATRTVAEWFDEFKKSPMRVIFMLWTEHDIACYQAAMAKTFPNNPEFKVRICDLVPDPSIFDNVGGLIIHAGAGLSADAVNAEYGLGLDYTSRDLFYKLYPGIVKSTPLRSLYETIGYEWDDQWGWIVAHAHRVLNWGQTSVYSDLKRLVSTLDVPYTIMTSNADQLFAQSGFDPERIFTPQGCYARFQCLAACTPDSFFDSKPWIERALPHLDLLDPRIPTDKPELIPSCEKCGGAVFLNVRGGDWFLETAYLGAEQRYKSQVEEMFRTAEAQNKRVLVLELGSGFNTPSVIRYPSEMLAERADLVRVNLQHPEIHSQVEGRGYKMGAGEFLAAWQDETKVRKRPEPPLDLVQPLSPAALQRRGWWDRLRTKPVSQVGTTTVLWAHARLIARFAPSTSYIPPDPLLPLRSRLLHQPIGSGSLIPSSEQDKSTLGSRWALNFGTGTIGHQTRPSLTGSLFGLAKSMVGGAAGGSLEEERRRVWNTHDLPVLETTRSLMGVDIKLGEGETKESADLAPSRVQGQGDAVLLRADHLAERVASGRSTYNILDPVIQTKEEGTIVEQTPDVKSPLSRRRNTGPKEPPQPKPGSLAAYARQLMDTVEPAADGHIPVPPSPSKPFNPLTPKTSTRTNKSPTKSDFFLSPEPEPRRDGEVVAVLTLIKTAYRLGETVTGVVTFNEPKSTGRVIKFSAYLETHELIPETLLPPSASEAGRVKQPDLRRVHAEFRSSYAVHTSRTPFSLDIPSDATPAFGLVAGSEPGRHGGLQWRLKLAFLVATPEEFDADEFSEEDYAALEALENVDEPPPSKLLAEPEVLSLVPVEGDCDNGPYTAAPGLAPYFVRDGEWSESETQTVQCEVPIQVLAGNTAFVVRPSNFTV</sequence>
<feature type="domain" description="Deacetylase sirtuin-type" evidence="7">
    <location>
        <begin position="277"/>
        <end position="578"/>
    </location>
</feature>
<organism evidence="9 10">
    <name type="scientific">Trichosporon asahii var. asahii (strain CBS 8904)</name>
    <name type="common">Yeast</name>
    <dbReference type="NCBI Taxonomy" id="1220162"/>
    <lineage>
        <taxon>Eukaryota</taxon>
        <taxon>Fungi</taxon>
        <taxon>Dikarya</taxon>
        <taxon>Basidiomycota</taxon>
        <taxon>Agaricomycotina</taxon>
        <taxon>Tremellomycetes</taxon>
        <taxon>Trichosporonales</taxon>
        <taxon>Trichosporonaceae</taxon>
        <taxon>Trichosporon</taxon>
    </lineage>
</organism>
<name>K1WUR3_TRIAC</name>
<evidence type="ECO:0000256" key="3">
    <source>
        <dbReference type="ARBA" id="ARBA00023027"/>
    </source>
</evidence>
<feature type="region of interest" description="Disordered" evidence="6">
    <location>
        <begin position="790"/>
        <end position="822"/>
    </location>
</feature>
<evidence type="ECO:0000313" key="10">
    <source>
        <dbReference type="Proteomes" id="UP000006757"/>
    </source>
</evidence>
<dbReference type="InterPro" id="IPR002589">
    <property type="entry name" value="Macro_dom"/>
</dbReference>
<evidence type="ECO:0000313" key="9">
    <source>
        <dbReference type="EMBL" id="EKD04599.1"/>
    </source>
</evidence>
<evidence type="ECO:0000259" key="8">
    <source>
        <dbReference type="PROSITE" id="PS51154"/>
    </source>
</evidence>
<comment type="caution">
    <text evidence="5">Lacks conserved residue(s) required for the propagation of feature annotation.</text>
</comment>
<dbReference type="Pfam" id="PF01661">
    <property type="entry name" value="Macro"/>
    <property type="match status" value="1"/>
</dbReference>
<dbReference type="SUPFAM" id="SSF52949">
    <property type="entry name" value="Macro domain-like"/>
    <property type="match status" value="1"/>
</dbReference>
<dbReference type="Proteomes" id="UP000006757">
    <property type="component" value="Unassembled WGS sequence"/>
</dbReference>
<dbReference type="Gene3D" id="3.40.50.1220">
    <property type="entry name" value="TPP-binding domain"/>
    <property type="match status" value="1"/>
</dbReference>
<evidence type="ECO:0000256" key="6">
    <source>
        <dbReference type="SAM" id="MobiDB-lite"/>
    </source>
</evidence>
<dbReference type="OrthoDB" id="6077599at2759"/>
<dbReference type="PROSITE" id="PS51154">
    <property type="entry name" value="MACRO"/>
    <property type="match status" value="1"/>
</dbReference>
<keyword evidence="10" id="KW-1185">Reference proteome</keyword>
<evidence type="ECO:0000256" key="5">
    <source>
        <dbReference type="PROSITE-ProRule" id="PRU00236"/>
    </source>
</evidence>
<dbReference type="Gene3D" id="3.40.220.10">
    <property type="entry name" value="Leucine Aminopeptidase, subunit E, domain 1"/>
    <property type="match status" value="1"/>
</dbReference>
<dbReference type="InterPro" id="IPR029035">
    <property type="entry name" value="DHS-like_NAD/FAD-binding_dom"/>
</dbReference>
<dbReference type="GO" id="GO:0005739">
    <property type="term" value="C:mitochondrion"/>
    <property type="evidence" value="ECO:0007669"/>
    <property type="project" value="UniProtKB-SubCell"/>
</dbReference>
<comment type="caution">
    <text evidence="9">The sequence shown here is derived from an EMBL/GenBank/DDBJ whole genome shotgun (WGS) entry which is preliminary data.</text>
</comment>
<evidence type="ECO:0000256" key="1">
    <source>
        <dbReference type="ARBA" id="ARBA00004173"/>
    </source>
</evidence>
<comment type="subcellular location">
    <subcellularLocation>
        <location evidence="1">Mitochondrion</location>
    </subcellularLocation>
</comment>
<feature type="region of interest" description="Disordered" evidence="6">
    <location>
        <begin position="837"/>
        <end position="880"/>
    </location>
</feature>
<dbReference type="STRING" id="1220162.K1WUR3"/>
<gene>
    <name evidence="9" type="ORF">A1Q2_01102</name>
</gene>
<dbReference type="InParanoid" id="K1WUR3"/>
<dbReference type="PANTHER" id="PTHR12507">
    <property type="entry name" value="REDUCED GROWTH PHENOTYPE 1 RGP1, YEAST -RELATED"/>
    <property type="match status" value="1"/>
</dbReference>
<dbReference type="InterPro" id="IPR026590">
    <property type="entry name" value="Ssirtuin_cat_dom"/>
</dbReference>
<dbReference type="SUPFAM" id="SSF52467">
    <property type="entry name" value="DHS-like NAD/FAD-binding domain"/>
    <property type="match status" value="1"/>
</dbReference>
<feature type="compositionally biased region" description="Polar residues" evidence="6">
    <location>
        <begin position="858"/>
        <end position="869"/>
    </location>
</feature>
<protein>
    <submittedName>
        <fullName evidence="9">Uncharacterized protein</fullName>
    </submittedName>
</protein>
<dbReference type="InterPro" id="IPR014848">
    <property type="entry name" value="Rgp1"/>
</dbReference>
<proteinExistence type="predicted"/>
<dbReference type="Pfam" id="PF08737">
    <property type="entry name" value="Rgp1"/>
    <property type="match status" value="1"/>
</dbReference>
<evidence type="ECO:0000256" key="2">
    <source>
        <dbReference type="ARBA" id="ARBA00022946"/>
    </source>
</evidence>
<dbReference type="eggNOG" id="KOG2633">
    <property type="taxonomic scope" value="Eukaryota"/>
</dbReference>
<dbReference type="InterPro" id="IPR043472">
    <property type="entry name" value="Macro_dom-like"/>
</dbReference>
<reference evidence="9 10" key="1">
    <citation type="journal article" date="2012" name="Eukaryot. Cell">
        <title>Genome sequence of the Trichosporon asahii environmental strain CBS 8904.</title>
        <authorList>
            <person name="Yang R.Y."/>
            <person name="Li H.T."/>
            <person name="Zhu H."/>
            <person name="Zhou G.P."/>
            <person name="Wang M."/>
            <person name="Wang L."/>
        </authorList>
    </citation>
    <scope>NUCLEOTIDE SEQUENCE [LARGE SCALE GENOMIC DNA]</scope>
    <source>
        <strain evidence="9 10">CBS 8904</strain>
    </source>
</reference>